<dbReference type="AlphaFoldDB" id="A0A7M7T726"/>
<evidence type="ECO:0000259" key="5">
    <source>
        <dbReference type="Pfam" id="PF00501"/>
    </source>
</evidence>
<comment type="subcellular location">
    <subcellularLocation>
        <location evidence="1">Peroxisome</location>
    </subcellularLocation>
</comment>
<dbReference type="Pfam" id="PF00501">
    <property type="entry name" value="AMP-binding"/>
    <property type="match status" value="2"/>
</dbReference>
<dbReference type="RefSeq" id="XP_031779042.1">
    <property type="nucleotide sequence ID" value="XM_031923182.2"/>
</dbReference>
<dbReference type="GO" id="GO:0016405">
    <property type="term" value="F:CoA-ligase activity"/>
    <property type="evidence" value="ECO:0007669"/>
    <property type="project" value="TreeGrafter"/>
</dbReference>
<dbReference type="InterPro" id="IPR000873">
    <property type="entry name" value="AMP-dep_synth/lig_dom"/>
</dbReference>
<protein>
    <recommendedName>
        <fullName evidence="9">Luciferin 4-monooxygenase</fullName>
    </recommendedName>
</protein>
<feature type="domain" description="AMP-dependent synthetase/ligase" evidence="5">
    <location>
        <begin position="47"/>
        <end position="347"/>
    </location>
</feature>
<evidence type="ECO:0000313" key="8">
    <source>
        <dbReference type="Proteomes" id="UP000002358"/>
    </source>
</evidence>
<keyword evidence="8" id="KW-1185">Reference proteome</keyword>
<dbReference type="Gene3D" id="3.30.300.30">
    <property type="match status" value="1"/>
</dbReference>
<dbReference type="InterPro" id="IPR042099">
    <property type="entry name" value="ANL_N_sf"/>
</dbReference>
<dbReference type="EnsemblMetazoa" id="XM_031923182">
    <property type="protein sequence ID" value="XP_031779042"/>
    <property type="gene ID" value="LOC100678117"/>
</dbReference>
<dbReference type="Gene3D" id="3.40.50.12780">
    <property type="entry name" value="N-terminal domain of ligase-like"/>
    <property type="match status" value="1"/>
</dbReference>
<evidence type="ECO:0000259" key="6">
    <source>
        <dbReference type="Pfam" id="PF13193"/>
    </source>
</evidence>
<proteinExistence type="inferred from homology"/>
<dbReference type="SMR" id="A0A7M7T726"/>
<dbReference type="OrthoDB" id="10253869at2759"/>
<dbReference type="PANTHER" id="PTHR24096">
    <property type="entry name" value="LONG-CHAIN-FATTY-ACID--COA LIGASE"/>
    <property type="match status" value="1"/>
</dbReference>
<sequence length="578" mass="65116">MVEPKSEPKPGASFSIEDNVIKASGNDQHAYEFKDCNVGRLILESLSGEPDHVGLIDAAEDTRTTFAEMRRDSVRCALWMRKMGVGPGDVVTICTNNQVDDYVPVLATFYVGAIFNPWYYGIELREARRLMQLLRPRLIFAYESTLPTLLQAANSEHLKTKIILIERHSKLYSLRDILADQPITDLEIEEFRCLPISDPKASSMILLSSGSLGPPKCIEHTAGSAMQYYYESWLGSARSRNICLWYASLYWYSGTINFLEWIINGKTRVLHENYDYEETCKVIEKYKVEILVLPVTLMKDLLRHDAFKLYEMPSLKCISVGGSYLSQDLLEQLKKLLPNVHVDNFYGTKILYTPTAESIIKIINHCTVFRALTGLTEVGSRCNDPASRPTKLGSIGFLKSNMQMKVIDPKTGETLGPNRIGELCFKSATAMTGYYKDPEATSRVIDEQGWLHSGDLGYYDEKGEIVYMDRLTEVMRFRDNEVSPIEIEQALVAHPEVLEACVVPVPHSTDNHHPMAFVKKVPGAKLTEEDLVQVSSELGDSKKLRGGVRFVDEIPKAKASGKVRRKSLKEMAKAYALL</sequence>
<keyword evidence="3" id="KW-0436">Ligase</keyword>
<evidence type="ECO:0000313" key="7">
    <source>
        <dbReference type="EnsemblMetazoa" id="XP_031779042"/>
    </source>
</evidence>
<evidence type="ECO:0000256" key="3">
    <source>
        <dbReference type="ARBA" id="ARBA00022598"/>
    </source>
</evidence>
<accession>A0A7M7T726</accession>
<dbReference type="InterPro" id="IPR045851">
    <property type="entry name" value="AMP-bd_C_sf"/>
</dbReference>
<dbReference type="GeneID" id="100678117"/>
<reference evidence="7" key="1">
    <citation type="submission" date="2021-01" db="UniProtKB">
        <authorList>
            <consortium name="EnsemblMetazoa"/>
        </authorList>
    </citation>
    <scope>IDENTIFICATION</scope>
</reference>
<name>A0A7M7T726_NASVI</name>
<dbReference type="Proteomes" id="UP000002358">
    <property type="component" value="Chromosome 2"/>
</dbReference>
<organism evidence="7 8">
    <name type="scientific">Nasonia vitripennis</name>
    <name type="common">Parasitic wasp</name>
    <dbReference type="NCBI Taxonomy" id="7425"/>
    <lineage>
        <taxon>Eukaryota</taxon>
        <taxon>Metazoa</taxon>
        <taxon>Ecdysozoa</taxon>
        <taxon>Arthropoda</taxon>
        <taxon>Hexapoda</taxon>
        <taxon>Insecta</taxon>
        <taxon>Pterygota</taxon>
        <taxon>Neoptera</taxon>
        <taxon>Endopterygota</taxon>
        <taxon>Hymenoptera</taxon>
        <taxon>Apocrita</taxon>
        <taxon>Proctotrupomorpha</taxon>
        <taxon>Chalcidoidea</taxon>
        <taxon>Pteromalidae</taxon>
        <taxon>Pteromalinae</taxon>
        <taxon>Nasonia</taxon>
    </lineage>
</organism>
<evidence type="ECO:0000256" key="2">
    <source>
        <dbReference type="ARBA" id="ARBA00006432"/>
    </source>
</evidence>
<dbReference type="GO" id="GO:0005777">
    <property type="term" value="C:peroxisome"/>
    <property type="evidence" value="ECO:0007669"/>
    <property type="project" value="UniProtKB-SubCell"/>
</dbReference>
<feature type="domain" description="AMP-dependent synthetase/ligase" evidence="5">
    <location>
        <begin position="372"/>
        <end position="435"/>
    </location>
</feature>
<comment type="similarity">
    <text evidence="2">Belongs to the ATP-dependent AMP-binding enzyme family.</text>
</comment>
<evidence type="ECO:0008006" key="9">
    <source>
        <dbReference type="Google" id="ProtNLM"/>
    </source>
</evidence>
<dbReference type="InterPro" id="IPR025110">
    <property type="entry name" value="AMP-bd_C"/>
</dbReference>
<feature type="domain" description="AMP-binding enzyme C-terminal" evidence="6">
    <location>
        <begin position="486"/>
        <end position="562"/>
    </location>
</feature>
<evidence type="ECO:0000256" key="1">
    <source>
        <dbReference type="ARBA" id="ARBA00004275"/>
    </source>
</evidence>
<keyword evidence="4" id="KW-0576">Peroxisome</keyword>
<evidence type="ECO:0000256" key="4">
    <source>
        <dbReference type="ARBA" id="ARBA00023140"/>
    </source>
</evidence>
<dbReference type="PANTHER" id="PTHR24096:SF149">
    <property type="entry name" value="AMP-BINDING DOMAIN-CONTAINING PROTEIN-RELATED"/>
    <property type="match status" value="1"/>
</dbReference>
<dbReference type="Pfam" id="PF13193">
    <property type="entry name" value="AMP-binding_C"/>
    <property type="match status" value="1"/>
</dbReference>
<dbReference type="SUPFAM" id="SSF56801">
    <property type="entry name" value="Acetyl-CoA synthetase-like"/>
    <property type="match status" value="1"/>
</dbReference>
<dbReference type="InParanoid" id="A0A7M7T726"/>